<feature type="domain" description="HTH araC/xylS-type" evidence="5">
    <location>
        <begin position="402"/>
        <end position="501"/>
    </location>
</feature>
<keyword evidence="4" id="KW-0597">Phosphoprotein</keyword>
<evidence type="ECO:0000256" key="1">
    <source>
        <dbReference type="ARBA" id="ARBA00023015"/>
    </source>
</evidence>
<proteinExistence type="predicted"/>
<dbReference type="InterPro" id="IPR001789">
    <property type="entry name" value="Sig_transdc_resp-reg_receiver"/>
</dbReference>
<dbReference type="RefSeq" id="WP_154118801.1">
    <property type="nucleotide sequence ID" value="NZ_WJXB01000003.1"/>
</dbReference>
<dbReference type="SMART" id="SM00448">
    <property type="entry name" value="REC"/>
    <property type="match status" value="1"/>
</dbReference>
<comment type="caution">
    <text evidence="7">The sequence shown here is derived from an EMBL/GenBank/DDBJ whole genome shotgun (WGS) entry which is preliminary data.</text>
</comment>
<evidence type="ECO:0000313" key="7">
    <source>
        <dbReference type="EMBL" id="MRN53818.1"/>
    </source>
</evidence>
<dbReference type="PANTHER" id="PTHR43280">
    <property type="entry name" value="ARAC-FAMILY TRANSCRIPTIONAL REGULATOR"/>
    <property type="match status" value="1"/>
</dbReference>
<keyword evidence="3" id="KW-0804">Transcription</keyword>
<keyword evidence="1" id="KW-0805">Transcription regulation</keyword>
<dbReference type="Pfam" id="PF12833">
    <property type="entry name" value="HTH_18"/>
    <property type="match status" value="1"/>
</dbReference>
<evidence type="ECO:0000259" key="6">
    <source>
        <dbReference type="PROSITE" id="PS50110"/>
    </source>
</evidence>
<dbReference type="InterPro" id="IPR009057">
    <property type="entry name" value="Homeodomain-like_sf"/>
</dbReference>
<dbReference type="Gene3D" id="3.40.50.2300">
    <property type="match status" value="1"/>
</dbReference>
<evidence type="ECO:0000313" key="8">
    <source>
        <dbReference type="Proteomes" id="UP000463051"/>
    </source>
</evidence>
<dbReference type="InterPro" id="IPR018060">
    <property type="entry name" value="HTH_AraC"/>
</dbReference>
<organism evidence="7 8">
    <name type="scientific">Paenibacillus monticola</name>
    <dbReference type="NCBI Taxonomy" id="2666075"/>
    <lineage>
        <taxon>Bacteria</taxon>
        <taxon>Bacillati</taxon>
        <taxon>Bacillota</taxon>
        <taxon>Bacilli</taxon>
        <taxon>Bacillales</taxon>
        <taxon>Paenibacillaceae</taxon>
        <taxon>Paenibacillus</taxon>
    </lineage>
</organism>
<protein>
    <submittedName>
        <fullName evidence="7">Response regulator</fullName>
    </submittedName>
</protein>
<dbReference type="PROSITE" id="PS01124">
    <property type="entry name" value="HTH_ARAC_FAMILY_2"/>
    <property type="match status" value="1"/>
</dbReference>
<feature type="modified residue" description="4-aspartylphosphate" evidence="4">
    <location>
        <position position="54"/>
    </location>
</feature>
<keyword evidence="8" id="KW-1185">Reference proteome</keyword>
<evidence type="ECO:0000256" key="3">
    <source>
        <dbReference type="ARBA" id="ARBA00023163"/>
    </source>
</evidence>
<dbReference type="EMBL" id="WJXB01000003">
    <property type="protein sequence ID" value="MRN53818.1"/>
    <property type="molecule type" value="Genomic_DNA"/>
</dbReference>
<sequence>MRIIIADDDDYTREGLIDSIEWEQFGISNILEARDGAEALRLATQYKPEIVLTDIRMPKLNGIDFAEKLGELCPDSKLLFMSGYLDVNYLKSAIRLSAVDYIEKPIKLLDLQEAIRKTVQSVHRSKRLVNDLSTKKNLQQQKLTRLLIEGTANPEWIRKQCEEAEFPVNSGYLCLLVYSPGQAGHEQELLEYVNDFWSGQGVHAVGDHLGRGEFVFVLALNRLKMDRVEALAKQLVLRSEHHYVGTGGRVSSLYELNQSYASVQKALDHFFYYPDLHYYPYQESHNAQSGISPQLFVDFYILMKSQPSGLIEWIDSLCRQFTVKEHPPREQVYSLFSSLGRAMIQEKGALLAKLDGIYDINDVDVRISECTTLEKIRLYIQEVCRIYCAEIEKDSRYSHTITSVMDYIASHVGKVDLDLPEIGQHMFMSSAHLNMLFKQETGTTITQYIREYRIELAKKLIMNEHYKMNAISELCGFASPSYFAKVFRICTSLTPVEFRRMKLR</sequence>
<reference evidence="7 8" key="1">
    <citation type="submission" date="2019-11" db="EMBL/GenBank/DDBJ databases">
        <title>Paenibacillus monticola sp. nov., a novel PGPR strain isolated from mountain sample in China.</title>
        <authorList>
            <person name="Zhao Q."/>
            <person name="Li H.-P."/>
            <person name="Zhang J.-L."/>
        </authorList>
    </citation>
    <scope>NUCLEOTIDE SEQUENCE [LARGE SCALE GENOMIC DNA]</scope>
    <source>
        <strain evidence="7 8">LC-T2</strain>
    </source>
</reference>
<dbReference type="SMART" id="SM00342">
    <property type="entry name" value="HTH_ARAC"/>
    <property type="match status" value="1"/>
</dbReference>
<dbReference type="PROSITE" id="PS50110">
    <property type="entry name" value="RESPONSE_REGULATORY"/>
    <property type="match status" value="1"/>
</dbReference>
<evidence type="ECO:0000259" key="5">
    <source>
        <dbReference type="PROSITE" id="PS01124"/>
    </source>
</evidence>
<name>A0A7X2H5H6_9BACL</name>
<evidence type="ECO:0000256" key="4">
    <source>
        <dbReference type="PROSITE-ProRule" id="PRU00169"/>
    </source>
</evidence>
<dbReference type="AlphaFoldDB" id="A0A7X2H5H6"/>
<keyword evidence="2" id="KW-0238">DNA-binding</keyword>
<dbReference type="GO" id="GO:0043565">
    <property type="term" value="F:sequence-specific DNA binding"/>
    <property type="evidence" value="ECO:0007669"/>
    <property type="project" value="InterPro"/>
</dbReference>
<gene>
    <name evidence="7" type="ORF">GJB61_12540</name>
</gene>
<dbReference type="Proteomes" id="UP000463051">
    <property type="component" value="Unassembled WGS sequence"/>
</dbReference>
<dbReference type="Pfam" id="PF00072">
    <property type="entry name" value="Response_reg"/>
    <property type="match status" value="1"/>
</dbReference>
<dbReference type="GO" id="GO:0003700">
    <property type="term" value="F:DNA-binding transcription factor activity"/>
    <property type="evidence" value="ECO:0007669"/>
    <property type="project" value="InterPro"/>
</dbReference>
<evidence type="ECO:0000256" key="2">
    <source>
        <dbReference type="ARBA" id="ARBA00023125"/>
    </source>
</evidence>
<dbReference type="CDD" id="cd17536">
    <property type="entry name" value="REC_YesN-like"/>
    <property type="match status" value="1"/>
</dbReference>
<dbReference type="InterPro" id="IPR011006">
    <property type="entry name" value="CheY-like_superfamily"/>
</dbReference>
<dbReference type="Gene3D" id="1.10.10.60">
    <property type="entry name" value="Homeodomain-like"/>
    <property type="match status" value="2"/>
</dbReference>
<dbReference type="SUPFAM" id="SSF52172">
    <property type="entry name" value="CheY-like"/>
    <property type="match status" value="1"/>
</dbReference>
<accession>A0A7X2H5H6</accession>
<dbReference type="SUPFAM" id="SSF46689">
    <property type="entry name" value="Homeodomain-like"/>
    <property type="match status" value="1"/>
</dbReference>
<dbReference type="PANTHER" id="PTHR43280:SF2">
    <property type="entry name" value="HTH-TYPE TRANSCRIPTIONAL REGULATOR EXSA"/>
    <property type="match status" value="1"/>
</dbReference>
<dbReference type="GO" id="GO:0000160">
    <property type="term" value="P:phosphorelay signal transduction system"/>
    <property type="evidence" value="ECO:0007669"/>
    <property type="project" value="InterPro"/>
</dbReference>
<feature type="domain" description="Response regulatory" evidence="6">
    <location>
        <begin position="2"/>
        <end position="119"/>
    </location>
</feature>